<evidence type="ECO:0000313" key="3">
    <source>
        <dbReference type="Proteomes" id="UP000596938"/>
    </source>
</evidence>
<sequence length="389" mass="43469">MTTPGPGAETDGTSPGTLETFAAAALEDAGERRKTEIEIGWWDVPRLPIQLLSTWWSGLKAKTRSVLRVTVWILALVVAAGLIWLVSLALQWKSAQAWEDFLQDFVTSPAAAGTAAVLAAVIAATTFNKGLQHTKDEARDKAWWDKFEWVTDRIVPKDPKQERLPSGLALDLLDALKRTSQGAFQQRAVRGIKQTYINGRRTDPATASIGDLRAQWREVQTFADSSWHTGDVTSALRNYAYNLATTIALREAWDAGKMKFNPLVGRSNNRIDVLLRHDGMSAVVISRFLKEDSRIGFLDQLNDYDARRMKATEGMEGRALIVVVNRPPSSRAFRARRNLDIVRVLHWEQHLGAEALRDKIQETLRNFVPPADPQTVKMQDTDIPTTCVD</sequence>
<evidence type="ECO:0000256" key="1">
    <source>
        <dbReference type="SAM" id="Phobius"/>
    </source>
</evidence>
<dbReference type="RefSeq" id="WP_188813153.1">
    <property type="nucleotide sequence ID" value="NZ_BAAAWV010000001.1"/>
</dbReference>
<keyword evidence="1" id="KW-1133">Transmembrane helix</keyword>
<dbReference type="Proteomes" id="UP000596938">
    <property type="component" value="Unassembled WGS sequence"/>
</dbReference>
<gene>
    <name evidence="2" type="ORF">GCM10011577_35510</name>
</gene>
<feature type="transmembrane region" description="Helical" evidence="1">
    <location>
        <begin position="110"/>
        <end position="131"/>
    </location>
</feature>
<protein>
    <recommendedName>
        <fullName evidence="4">Restriction endonuclease</fullName>
    </recommendedName>
</protein>
<proteinExistence type="predicted"/>
<dbReference type="EMBL" id="BMKU01000014">
    <property type="protein sequence ID" value="GGH07880.1"/>
    <property type="molecule type" value="Genomic_DNA"/>
</dbReference>
<keyword evidence="1" id="KW-0472">Membrane</keyword>
<keyword evidence="1" id="KW-0812">Transmembrane</keyword>
<name>A0ABQ1XZE7_9MICC</name>
<organism evidence="2 3">
    <name type="scientific">Pseudarthrobacter polychromogenes</name>
    <dbReference type="NCBI Taxonomy" id="1676"/>
    <lineage>
        <taxon>Bacteria</taxon>
        <taxon>Bacillati</taxon>
        <taxon>Actinomycetota</taxon>
        <taxon>Actinomycetes</taxon>
        <taxon>Micrococcales</taxon>
        <taxon>Micrococcaceae</taxon>
        <taxon>Pseudarthrobacter</taxon>
    </lineage>
</organism>
<feature type="transmembrane region" description="Helical" evidence="1">
    <location>
        <begin position="69"/>
        <end position="90"/>
    </location>
</feature>
<reference evidence="3" key="1">
    <citation type="journal article" date="2019" name="Int. J. Syst. Evol. Microbiol.">
        <title>The Global Catalogue of Microorganisms (GCM) 10K type strain sequencing project: providing services to taxonomists for standard genome sequencing and annotation.</title>
        <authorList>
            <consortium name="The Broad Institute Genomics Platform"/>
            <consortium name="The Broad Institute Genome Sequencing Center for Infectious Disease"/>
            <person name="Wu L."/>
            <person name="Ma J."/>
        </authorList>
    </citation>
    <scope>NUCLEOTIDE SEQUENCE [LARGE SCALE GENOMIC DNA]</scope>
    <source>
        <strain evidence="3">CGMCC 1.1927</strain>
    </source>
</reference>
<accession>A0ABQ1XZE7</accession>
<evidence type="ECO:0008006" key="4">
    <source>
        <dbReference type="Google" id="ProtNLM"/>
    </source>
</evidence>
<comment type="caution">
    <text evidence="2">The sequence shown here is derived from an EMBL/GenBank/DDBJ whole genome shotgun (WGS) entry which is preliminary data.</text>
</comment>
<keyword evidence="3" id="KW-1185">Reference proteome</keyword>
<evidence type="ECO:0000313" key="2">
    <source>
        <dbReference type="EMBL" id="GGH07880.1"/>
    </source>
</evidence>